<evidence type="ECO:0000256" key="7">
    <source>
        <dbReference type="ARBA" id="ARBA00022777"/>
    </source>
</evidence>
<evidence type="ECO:0000256" key="5">
    <source>
        <dbReference type="ARBA" id="ARBA00022679"/>
    </source>
</evidence>
<dbReference type="PROSITE" id="PS51101">
    <property type="entry name" value="PTS_EIIB_TYPE_4"/>
    <property type="match status" value="1"/>
</dbReference>
<keyword evidence="5" id="KW-0808">Transferase</keyword>
<dbReference type="Proteomes" id="UP000824133">
    <property type="component" value="Unassembled WGS sequence"/>
</dbReference>
<dbReference type="GO" id="GO:0005737">
    <property type="term" value="C:cytoplasm"/>
    <property type="evidence" value="ECO:0007669"/>
    <property type="project" value="UniProtKB-SubCell"/>
</dbReference>
<dbReference type="InterPro" id="IPR036667">
    <property type="entry name" value="PTS_IIB_sorbose-sp_sf"/>
</dbReference>
<protein>
    <submittedName>
        <fullName evidence="9">PTS sugar transporter subunit IIB</fullName>
    </submittedName>
</protein>
<dbReference type="GO" id="GO:0016301">
    <property type="term" value="F:kinase activity"/>
    <property type="evidence" value="ECO:0007669"/>
    <property type="project" value="UniProtKB-KW"/>
</dbReference>
<dbReference type="Gene3D" id="3.40.35.10">
    <property type="entry name" value="Phosphotransferase system, sorbose subfamily IIB component"/>
    <property type="match status" value="1"/>
</dbReference>
<evidence type="ECO:0000256" key="2">
    <source>
        <dbReference type="ARBA" id="ARBA00022448"/>
    </source>
</evidence>
<evidence type="ECO:0000313" key="9">
    <source>
        <dbReference type="EMBL" id="HIY79549.1"/>
    </source>
</evidence>
<dbReference type="Pfam" id="PF03830">
    <property type="entry name" value="PTSIIB_sorb"/>
    <property type="match status" value="1"/>
</dbReference>
<keyword evidence="4 9" id="KW-0762">Sugar transport</keyword>
<comment type="subcellular location">
    <subcellularLocation>
        <location evidence="1">Cytoplasm</location>
    </subcellularLocation>
</comment>
<evidence type="ECO:0000256" key="3">
    <source>
        <dbReference type="ARBA" id="ARBA00022490"/>
    </source>
</evidence>
<dbReference type="GO" id="GO:0009401">
    <property type="term" value="P:phosphoenolpyruvate-dependent sugar phosphotransferase system"/>
    <property type="evidence" value="ECO:0007669"/>
    <property type="project" value="UniProtKB-KW"/>
</dbReference>
<accession>A0A9D1ZAF1</accession>
<keyword evidence="7" id="KW-0418">Kinase</keyword>
<dbReference type="InterPro" id="IPR004720">
    <property type="entry name" value="PTS_IIB_sorbose-sp"/>
</dbReference>
<gene>
    <name evidence="9" type="ORF">IAA42_03840</name>
</gene>
<keyword evidence="3" id="KW-0963">Cytoplasm</keyword>
<name>A0A9D1ZAF1_9ACTN</name>
<evidence type="ECO:0000256" key="1">
    <source>
        <dbReference type="ARBA" id="ARBA00004496"/>
    </source>
</evidence>
<feature type="domain" description="PTS EIIB type-4" evidence="8">
    <location>
        <begin position="1"/>
        <end position="161"/>
    </location>
</feature>
<keyword evidence="6" id="KW-0598">Phosphotransferase system</keyword>
<evidence type="ECO:0000313" key="10">
    <source>
        <dbReference type="Proteomes" id="UP000824133"/>
    </source>
</evidence>
<comment type="caution">
    <text evidence="9">The sequence shown here is derived from an EMBL/GenBank/DDBJ whole genome shotgun (WGS) entry which is preliminary data.</text>
</comment>
<sequence length="161" mass="17577">MNIVACRVDERLVHGQIMTSWSKRLHLKRIVIVDDAVAKDDFMRTVLTMSAPAGVAIEILSAADAAQRVQDDAGTENAMLLFKGVASALELARSLAGTPHKTSELNLGNLGSGPGRTELTKRVFLSDDERDQVRELQGLGVRVFLQMLYTDPAVDVTKDML</sequence>
<keyword evidence="2" id="KW-0813">Transport</keyword>
<dbReference type="AlphaFoldDB" id="A0A9D1ZAF1"/>
<dbReference type="EMBL" id="DXCP01000030">
    <property type="protein sequence ID" value="HIY79549.1"/>
    <property type="molecule type" value="Genomic_DNA"/>
</dbReference>
<dbReference type="SUPFAM" id="SSF52728">
    <property type="entry name" value="PTS IIb component"/>
    <property type="match status" value="1"/>
</dbReference>
<proteinExistence type="predicted"/>
<evidence type="ECO:0000256" key="6">
    <source>
        <dbReference type="ARBA" id="ARBA00022683"/>
    </source>
</evidence>
<evidence type="ECO:0000256" key="4">
    <source>
        <dbReference type="ARBA" id="ARBA00022597"/>
    </source>
</evidence>
<organism evidence="9 10">
    <name type="scientific">Candidatus Olsenella excrementavium</name>
    <dbReference type="NCBI Taxonomy" id="2838709"/>
    <lineage>
        <taxon>Bacteria</taxon>
        <taxon>Bacillati</taxon>
        <taxon>Actinomycetota</taxon>
        <taxon>Coriobacteriia</taxon>
        <taxon>Coriobacteriales</taxon>
        <taxon>Atopobiaceae</taxon>
        <taxon>Olsenella</taxon>
    </lineage>
</organism>
<dbReference type="GO" id="GO:0008982">
    <property type="term" value="F:protein-N(PI)-phosphohistidine-sugar phosphotransferase activity"/>
    <property type="evidence" value="ECO:0007669"/>
    <property type="project" value="InterPro"/>
</dbReference>
<evidence type="ECO:0000259" key="8">
    <source>
        <dbReference type="PROSITE" id="PS51101"/>
    </source>
</evidence>
<reference evidence="9" key="2">
    <citation type="submission" date="2021-04" db="EMBL/GenBank/DDBJ databases">
        <authorList>
            <person name="Gilroy R."/>
        </authorList>
    </citation>
    <scope>NUCLEOTIDE SEQUENCE</scope>
    <source>
        <strain evidence="9">ChiHjej10B9-743</strain>
    </source>
</reference>
<reference evidence="9" key="1">
    <citation type="journal article" date="2021" name="PeerJ">
        <title>Extensive microbial diversity within the chicken gut microbiome revealed by metagenomics and culture.</title>
        <authorList>
            <person name="Gilroy R."/>
            <person name="Ravi A."/>
            <person name="Getino M."/>
            <person name="Pursley I."/>
            <person name="Horton D.L."/>
            <person name="Alikhan N.F."/>
            <person name="Baker D."/>
            <person name="Gharbi K."/>
            <person name="Hall N."/>
            <person name="Watson M."/>
            <person name="Adriaenssens E.M."/>
            <person name="Foster-Nyarko E."/>
            <person name="Jarju S."/>
            <person name="Secka A."/>
            <person name="Antonio M."/>
            <person name="Oren A."/>
            <person name="Chaudhuri R.R."/>
            <person name="La Ragione R."/>
            <person name="Hildebrand F."/>
            <person name="Pallen M.J."/>
        </authorList>
    </citation>
    <scope>NUCLEOTIDE SEQUENCE</scope>
    <source>
        <strain evidence="9">ChiHjej10B9-743</strain>
    </source>
</reference>